<dbReference type="EMBL" id="BJYT01000001">
    <property type="protein sequence ID" value="GEO07845.1"/>
    <property type="molecule type" value="Genomic_DNA"/>
</dbReference>
<evidence type="ECO:0000313" key="2">
    <source>
        <dbReference type="Proteomes" id="UP000321513"/>
    </source>
</evidence>
<protein>
    <recommendedName>
        <fullName evidence="3">Lipoprotein</fullName>
    </recommendedName>
</protein>
<accession>A0A512B7A2</accession>
<evidence type="ECO:0000313" key="1">
    <source>
        <dbReference type="EMBL" id="GEO07845.1"/>
    </source>
</evidence>
<dbReference type="PROSITE" id="PS51257">
    <property type="entry name" value="PROKAR_LIPOPROTEIN"/>
    <property type="match status" value="1"/>
</dbReference>
<proteinExistence type="predicted"/>
<sequence length="276" mass="31856">MYRKIHFAILVAFPFFFGCVPLTEVHNYAASSVEALNKYNSIDYTYKDYCHQDCELQQLRIGEIRPNFVCNCQEAAASADDAMQKIRLTITAYLEAVAQLSNNSEFSYDVSGLTGALQKSPLLRLTDEQVSISTKAGNFIATAATSFYRKKKLKQYLTEADSIFQQLTETFIYLIDNRLRAQLKFEYDARLPNIKQMLDNATDRGLKQILVKQYLDEKAYFDKHNGLIDNYVALLKSVQKGYRDLYIHRYNLKDVNTKEVLQKHLQDLQYLASSLR</sequence>
<evidence type="ECO:0008006" key="3">
    <source>
        <dbReference type="Google" id="ProtNLM"/>
    </source>
</evidence>
<keyword evidence="2" id="KW-1185">Reference proteome</keyword>
<reference evidence="1 2" key="1">
    <citation type="submission" date="2019-07" db="EMBL/GenBank/DDBJ databases">
        <title>Whole genome shotgun sequence of Segetibacter aerophilus NBRC 106135.</title>
        <authorList>
            <person name="Hosoyama A."/>
            <person name="Uohara A."/>
            <person name="Ohji S."/>
            <person name="Ichikawa N."/>
        </authorList>
    </citation>
    <scope>NUCLEOTIDE SEQUENCE [LARGE SCALE GENOMIC DNA]</scope>
    <source>
        <strain evidence="1 2">NBRC 106135</strain>
    </source>
</reference>
<dbReference type="RefSeq" id="WP_147201801.1">
    <property type="nucleotide sequence ID" value="NZ_BJYT01000001.1"/>
</dbReference>
<name>A0A512B7A2_9BACT</name>
<dbReference type="Proteomes" id="UP000321513">
    <property type="component" value="Unassembled WGS sequence"/>
</dbReference>
<dbReference type="AlphaFoldDB" id="A0A512B7A2"/>
<dbReference type="OrthoDB" id="1429929at2"/>
<comment type="caution">
    <text evidence="1">The sequence shown here is derived from an EMBL/GenBank/DDBJ whole genome shotgun (WGS) entry which is preliminary data.</text>
</comment>
<gene>
    <name evidence="1" type="ORF">SAE01_03410</name>
</gene>
<organism evidence="1 2">
    <name type="scientific">Segetibacter aerophilus</name>
    <dbReference type="NCBI Taxonomy" id="670293"/>
    <lineage>
        <taxon>Bacteria</taxon>
        <taxon>Pseudomonadati</taxon>
        <taxon>Bacteroidota</taxon>
        <taxon>Chitinophagia</taxon>
        <taxon>Chitinophagales</taxon>
        <taxon>Chitinophagaceae</taxon>
        <taxon>Segetibacter</taxon>
    </lineage>
</organism>